<dbReference type="GO" id="GO:0016787">
    <property type="term" value="F:hydrolase activity"/>
    <property type="evidence" value="ECO:0007669"/>
    <property type="project" value="UniProtKB-KW"/>
</dbReference>
<keyword evidence="6" id="KW-0742">SOS response</keyword>
<dbReference type="AlphaFoldDB" id="A0A076LR15"/>
<evidence type="ECO:0000256" key="3">
    <source>
        <dbReference type="ARBA" id="ARBA00022801"/>
    </source>
</evidence>
<evidence type="ECO:0000256" key="1">
    <source>
        <dbReference type="ARBA" id="ARBA00007484"/>
    </source>
</evidence>
<evidence type="ECO:0000256" key="6">
    <source>
        <dbReference type="ARBA" id="ARBA00023236"/>
    </source>
</evidence>
<dbReference type="PRINTS" id="PR00726">
    <property type="entry name" value="LEXASERPTASE"/>
</dbReference>
<dbReference type="NCBIfam" id="NF007621">
    <property type="entry name" value="PRK10276.1"/>
    <property type="match status" value="1"/>
</dbReference>
<gene>
    <name evidence="9" type="primary">umuD</name>
    <name evidence="9" type="ORF">ETEE_2566</name>
</gene>
<dbReference type="PANTHER" id="PTHR33516:SF2">
    <property type="entry name" value="LEXA REPRESSOR-RELATED"/>
    <property type="match status" value="1"/>
</dbReference>
<keyword evidence="4 7" id="KW-0068">Autocatalytic cleavage</keyword>
<dbReference type="EMBL" id="CP006664">
    <property type="protein sequence ID" value="AIJ09003.1"/>
    <property type="molecule type" value="Genomic_DNA"/>
</dbReference>
<dbReference type="GO" id="GO:0009432">
    <property type="term" value="P:SOS response"/>
    <property type="evidence" value="ECO:0007669"/>
    <property type="project" value="UniProtKB-KW"/>
</dbReference>
<evidence type="ECO:0000256" key="4">
    <source>
        <dbReference type="ARBA" id="ARBA00022813"/>
    </source>
</evidence>
<name>A0A076LR15_9GAMM</name>
<evidence type="ECO:0000256" key="5">
    <source>
        <dbReference type="ARBA" id="ARBA00023204"/>
    </source>
</evidence>
<reference evidence="9 10" key="1">
    <citation type="journal article" date="2012" name="PLoS ONE">
        <title>Edwardsiella comparative phylogenomics reveal the new intra/inter-species taxonomic relationships, virulence evolution and niche adaptation mechanisms.</title>
        <authorList>
            <person name="Yang M."/>
            <person name="Lv Y."/>
            <person name="Xiao J."/>
            <person name="Wu H."/>
            <person name="Zheng H."/>
            <person name="Liu Q."/>
            <person name="Zhang Y."/>
            <person name="Wang Q."/>
        </authorList>
    </citation>
    <scope>NUCLEOTIDE SEQUENCE [LARGE SCALE GENOMIC DNA]</scope>
    <source>
        <strain evidence="10">080813</strain>
    </source>
</reference>
<dbReference type="InterPro" id="IPR050077">
    <property type="entry name" value="LexA_repressor"/>
</dbReference>
<evidence type="ECO:0000313" key="10">
    <source>
        <dbReference type="Proteomes" id="UP000028681"/>
    </source>
</evidence>
<feature type="domain" description="Peptidase S24/S26A/S26B/S26C" evidence="8">
    <location>
        <begin position="2"/>
        <end position="94"/>
    </location>
</feature>
<protein>
    <submittedName>
        <fullName evidence="9">Error-prone repair protein UmuD</fullName>
    </submittedName>
</protein>
<organism evidence="9 10">
    <name type="scientific">Edwardsiella anguillarum ET080813</name>
    <dbReference type="NCBI Taxonomy" id="667120"/>
    <lineage>
        <taxon>Bacteria</taxon>
        <taxon>Pseudomonadati</taxon>
        <taxon>Pseudomonadota</taxon>
        <taxon>Gammaproteobacteria</taxon>
        <taxon>Enterobacterales</taxon>
        <taxon>Hafniaceae</taxon>
        <taxon>Edwardsiella</taxon>
    </lineage>
</organism>
<keyword evidence="5" id="KW-0234">DNA repair</keyword>
<dbReference type="PANTHER" id="PTHR33516">
    <property type="entry name" value="LEXA REPRESSOR"/>
    <property type="match status" value="1"/>
</dbReference>
<dbReference type="GO" id="GO:0006355">
    <property type="term" value="P:regulation of DNA-templated transcription"/>
    <property type="evidence" value="ECO:0007669"/>
    <property type="project" value="InterPro"/>
</dbReference>
<dbReference type="SUPFAM" id="SSF51306">
    <property type="entry name" value="LexA/Signal peptidase"/>
    <property type="match status" value="1"/>
</dbReference>
<comment type="similarity">
    <text evidence="1 7">Belongs to the peptidase S24 family.</text>
</comment>
<dbReference type="Pfam" id="PF00717">
    <property type="entry name" value="Peptidase_S24"/>
    <property type="match status" value="1"/>
</dbReference>
<keyword evidence="2" id="KW-0227">DNA damage</keyword>
<dbReference type="GO" id="GO:0003677">
    <property type="term" value="F:DNA binding"/>
    <property type="evidence" value="ECO:0007669"/>
    <property type="project" value="InterPro"/>
</dbReference>
<proteinExistence type="inferred from homology"/>
<dbReference type="GO" id="GO:0006281">
    <property type="term" value="P:DNA repair"/>
    <property type="evidence" value="ECO:0007669"/>
    <property type="project" value="UniProtKB-KW"/>
</dbReference>
<evidence type="ECO:0000313" key="9">
    <source>
        <dbReference type="EMBL" id="AIJ09003.1"/>
    </source>
</evidence>
<dbReference type="Proteomes" id="UP000028681">
    <property type="component" value="Chromosome"/>
</dbReference>
<dbReference type="InterPro" id="IPR006197">
    <property type="entry name" value="Peptidase_S24_LexA"/>
</dbReference>
<keyword evidence="3 7" id="KW-0378">Hydrolase</keyword>
<dbReference type="KEGG" id="ete:ETEE_2566"/>
<evidence type="ECO:0000256" key="2">
    <source>
        <dbReference type="ARBA" id="ARBA00022763"/>
    </source>
</evidence>
<dbReference type="Gene3D" id="2.10.109.10">
    <property type="entry name" value="Umud Fragment, subunit A"/>
    <property type="match status" value="1"/>
</dbReference>
<dbReference type="CDD" id="cd06529">
    <property type="entry name" value="S24_LexA-like"/>
    <property type="match status" value="1"/>
</dbReference>
<sequence>MDLNAHCVSHPAATFYLRAEGESMTGVGIFPGDLLVVDKSLTPRHGDVVIALLDGGFTVKTLQLKPRLRLLPANPAFAPIDPSMSLSLELFGVVTHVIGNLRQRDGHSAR</sequence>
<dbReference type="HOGENOM" id="CLU_066192_0_6_6"/>
<dbReference type="InterPro" id="IPR039418">
    <property type="entry name" value="LexA-like"/>
</dbReference>
<dbReference type="InterPro" id="IPR015927">
    <property type="entry name" value="Peptidase_S24_S26A/B/C"/>
</dbReference>
<dbReference type="InterPro" id="IPR036286">
    <property type="entry name" value="LexA/Signal_pep-like_sf"/>
</dbReference>
<accession>A0A076LR15</accession>
<evidence type="ECO:0000256" key="7">
    <source>
        <dbReference type="RuleBase" id="RU003991"/>
    </source>
</evidence>
<evidence type="ECO:0000259" key="8">
    <source>
        <dbReference type="Pfam" id="PF00717"/>
    </source>
</evidence>